<comment type="catalytic activity">
    <reaction evidence="1 15">
        <text>Hydrolysis of DNA containing ring-opened 7-methylguanine residues, releasing 2,6-diamino-4-hydroxy-5-(N-methyl)formamidopyrimidine.</text>
        <dbReference type="EC" id="3.2.2.23"/>
    </reaction>
</comment>
<feature type="active site" description="Proton donor; for delta-elimination activity" evidence="15">
    <location>
        <position position="276"/>
    </location>
</feature>
<dbReference type="Pfam" id="PF06827">
    <property type="entry name" value="zf-FPG_IleRS"/>
    <property type="match status" value="1"/>
</dbReference>
<dbReference type="InterPro" id="IPR015886">
    <property type="entry name" value="H2TH_FPG"/>
</dbReference>
<keyword evidence="11 15" id="KW-0456">Lyase</keyword>
<comment type="cofactor">
    <cofactor evidence="15">
        <name>Zn(2+)</name>
        <dbReference type="ChEBI" id="CHEBI:29105"/>
    </cofactor>
    <text evidence="15">Binds 1 zinc ion per subunit.</text>
</comment>
<evidence type="ECO:0000256" key="15">
    <source>
        <dbReference type="HAMAP-Rule" id="MF_00103"/>
    </source>
</evidence>
<keyword evidence="7 15" id="KW-0378">Hydrolase</keyword>
<dbReference type="Proteomes" id="UP000177878">
    <property type="component" value="Unassembled WGS sequence"/>
</dbReference>
<evidence type="ECO:0000256" key="5">
    <source>
        <dbReference type="ARBA" id="ARBA00022763"/>
    </source>
</evidence>
<comment type="subunit">
    <text evidence="3 15">Monomer.</text>
</comment>
<dbReference type="FunFam" id="1.10.8.50:FF:000003">
    <property type="entry name" value="Formamidopyrimidine-DNA glycosylase"/>
    <property type="match status" value="1"/>
</dbReference>
<evidence type="ECO:0000256" key="6">
    <source>
        <dbReference type="ARBA" id="ARBA00022771"/>
    </source>
</evidence>
<feature type="binding site" evidence="15">
    <location>
        <position position="106"/>
    </location>
    <ligand>
        <name>DNA</name>
        <dbReference type="ChEBI" id="CHEBI:16991"/>
    </ligand>
</feature>
<comment type="function">
    <text evidence="15">Involved in base excision repair of DNA damaged by oxidation or by mutagenic agents. Acts as DNA glycosylase that recognizes and removes damaged bases. Has a preference for oxidized purines, such as 7,8-dihydro-8-oxoguanine (8-oxoG). Has AP (apurinic/apyrimidinic) lyase activity and introduces nicks in the DNA strand. Cleaves the DNA backbone by beta-delta elimination to generate a single-strand break at the site of the removed base with both 3'- and 5'-phosphates.</text>
</comment>
<keyword evidence="5 15" id="KW-0227">DNA damage</keyword>
<dbReference type="PANTHER" id="PTHR22993:SF9">
    <property type="entry name" value="FORMAMIDOPYRIMIDINE-DNA GLYCOSYLASE"/>
    <property type="match status" value="1"/>
</dbReference>
<reference evidence="18 19" key="1">
    <citation type="journal article" date="2016" name="Nat. Commun.">
        <title>Thousands of microbial genomes shed light on interconnected biogeochemical processes in an aquifer system.</title>
        <authorList>
            <person name="Anantharaman K."/>
            <person name="Brown C.T."/>
            <person name="Hug L.A."/>
            <person name="Sharon I."/>
            <person name="Castelle C.J."/>
            <person name="Probst A.J."/>
            <person name="Thomas B.C."/>
            <person name="Singh A."/>
            <person name="Wilkins M.J."/>
            <person name="Karaoz U."/>
            <person name="Brodie E.L."/>
            <person name="Williams K.H."/>
            <person name="Hubbard S.S."/>
            <person name="Banfield J.F."/>
        </authorList>
    </citation>
    <scope>NUCLEOTIDE SEQUENCE [LARGE SCALE GENOMIC DNA]</scope>
</reference>
<dbReference type="InterPro" id="IPR035937">
    <property type="entry name" value="FPG_N"/>
</dbReference>
<dbReference type="InterPro" id="IPR000214">
    <property type="entry name" value="Znf_DNA_glyclase/AP_lyase"/>
</dbReference>
<keyword evidence="4 15" id="KW-0479">Metal-binding</keyword>
<evidence type="ECO:0000256" key="2">
    <source>
        <dbReference type="ARBA" id="ARBA00009409"/>
    </source>
</evidence>
<dbReference type="SUPFAM" id="SSF46946">
    <property type="entry name" value="S13-like H2TH domain"/>
    <property type="match status" value="1"/>
</dbReference>
<sequence length="286" mass="32425">MPELPEVETIRRGLNNQIAGLRIKSVQVKKARLVKGSVKKFIAVLTGNVFLEFNRRGKLLIAALKSGQFLLIHLKMTGQLIYQHGRQLIAGGHSFVGMDWRLPSRHTHIIISFRDGSRLFFNDLRQFGYMKIVSKIELEKELKKFGIEPLTAGFSLKNFVEIFANKKTTVKALLLNQKLIAGLGNIYADEVCFYAKVKPGRRVYSLTEGEIKKLYQGCRVILAKAVKARGTTFSDYVDADGRQGRFIKFLKVYGRKGEKCRRCRRGVIVKIKQGGRGTHYCPVCQC</sequence>
<evidence type="ECO:0000256" key="14">
    <source>
        <dbReference type="ARBA" id="ARBA00044632"/>
    </source>
</evidence>
<evidence type="ECO:0000256" key="11">
    <source>
        <dbReference type="ARBA" id="ARBA00023239"/>
    </source>
</evidence>
<evidence type="ECO:0000259" key="16">
    <source>
        <dbReference type="PROSITE" id="PS51066"/>
    </source>
</evidence>
<feature type="active site" description="Schiff-base intermediate with DNA" evidence="15">
    <location>
        <position position="2"/>
    </location>
</feature>
<dbReference type="SMART" id="SM01232">
    <property type="entry name" value="H2TH"/>
    <property type="match status" value="1"/>
</dbReference>
<evidence type="ECO:0000256" key="1">
    <source>
        <dbReference type="ARBA" id="ARBA00001668"/>
    </source>
</evidence>
<evidence type="ECO:0000313" key="19">
    <source>
        <dbReference type="Proteomes" id="UP000177878"/>
    </source>
</evidence>
<dbReference type="HAMAP" id="MF_00103">
    <property type="entry name" value="Fapy_DNA_glycosyl"/>
    <property type="match status" value="1"/>
</dbReference>
<feature type="binding site" evidence="15">
    <location>
        <position position="125"/>
    </location>
    <ligand>
        <name>DNA</name>
        <dbReference type="ChEBI" id="CHEBI:16991"/>
    </ligand>
</feature>
<dbReference type="Pfam" id="PF06831">
    <property type="entry name" value="H2TH"/>
    <property type="match status" value="1"/>
</dbReference>
<feature type="binding site" evidence="15">
    <location>
        <position position="166"/>
    </location>
    <ligand>
        <name>DNA</name>
        <dbReference type="ChEBI" id="CHEBI:16991"/>
    </ligand>
</feature>
<evidence type="ECO:0000256" key="9">
    <source>
        <dbReference type="ARBA" id="ARBA00023125"/>
    </source>
</evidence>
<dbReference type="InterPro" id="IPR020629">
    <property type="entry name" value="FPG_Glyclase"/>
</dbReference>
<dbReference type="PROSITE" id="PS51068">
    <property type="entry name" value="FPG_CAT"/>
    <property type="match status" value="1"/>
</dbReference>
<dbReference type="Gene3D" id="1.10.8.50">
    <property type="match status" value="1"/>
</dbReference>
<dbReference type="GO" id="GO:0003684">
    <property type="term" value="F:damaged DNA binding"/>
    <property type="evidence" value="ECO:0007669"/>
    <property type="project" value="InterPro"/>
</dbReference>
<dbReference type="SUPFAM" id="SSF57716">
    <property type="entry name" value="Glucocorticoid receptor-like (DNA-binding domain)"/>
    <property type="match status" value="1"/>
</dbReference>
<dbReference type="GO" id="GO:0140078">
    <property type="term" value="F:class I DNA-(apurinic or apyrimidinic site) endonuclease activity"/>
    <property type="evidence" value="ECO:0007669"/>
    <property type="project" value="UniProtKB-EC"/>
</dbReference>
<feature type="active site" description="Proton donor; for beta-elimination activity" evidence="15">
    <location>
        <position position="58"/>
    </location>
</feature>
<dbReference type="PANTHER" id="PTHR22993">
    <property type="entry name" value="FORMAMIDOPYRIMIDINE-DNA GLYCOSYLASE"/>
    <property type="match status" value="1"/>
</dbReference>
<evidence type="ECO:0000256" key="12">
    <source>
        <dbReference type="ARBA" id="ARBA00023268"/>
    </source>
</evidence>
<comment type="similarity">
    <text evidence="2 15">Belongs to the FPG family.</text>
</comment>
<dbReference type="GO" id="GO:0034039">
    <property type="term" value="F:8-oxo-7,8-dihydroguanine DNA N-glycosylase activity"/>
    <property type="evidence" value="ECO:0007669"/>
    <property type="project" value="TreeGrafter"/>
</dbReference>
<evidence type="ECO:0000313" key="18">
    <source>
        <dbReference type="EMBL" id="OGF19339.1"/>
    </source>
</evidence>
<dbReference type="SMART" id="SM00898">
    <property type="entry name" value="Fapy_DNA_glyco"/>
    <property type="match status" value="1"/>
</dbReference>
<keyword evidence="10 15" id="KW-0234">DNA repair</keyword>
<comment type="caution">
    <text evidence="18">The sequence shown here is derived from an EMBL/GenBank/DDBJ whole genome shotgun (WGS) entry which is preliminary data.</text>
</comment>
<dbReference type="STRING" id="1797988.A3I35_03070"/>
<evidence type="ECO:0000256" key="13">
    <source>
        <dbReference type="ARBA" id="ARBA00023295"/>
    </source>
</evidence>
<dbReference type="CDD" id="cd08966">
    <property type="entry name" value="EcFpg-like_N"/>
    <property type="match status" value="1"/>
</dbReference>
<dbReference type="Gene3D" id="3.20.190.10">
    <property type="entry name" value="MutM-like, N-terminal"/>
    <property type="match status" value="1"/>
</dbReference>
<accession>A0A1F5RY27</accession>
<evidence type="ECO:0000256" key="4">
    <source>
        <dbReference type="ARBA" id="ARBA00022723"/>
    </source>
</evidence>
<name>A0A1F5RY27_9BACT</name>
<keyword evidence="8 15" id="KW-0862">Zinc</keyword>
<dbReference type="EC" id="3.2.2.23" evidence="15"/>
<keyword evidence="13 15" id="KW-0326">Glycosidase</keyword>
<feature type="domain" description="Formamidopyrimidine-DNA glycosylase catalytic" evidence="17">
    <location>
        <begin position="2"/>
        <end position="128"/>
    </location>
</feature>
<evidence type="ECO:0000259" key="17">
    <source>
        <dbReference type="PROSITE" id="PS51068"/>
    </source>
</evidence>
<keyword evidence="6 15" id="KW-0863">Zinc-finger</keyword>
<dbReference type="SUPFAM" id="SSF81624">
    <property type="entry name" value="N-terminal domain of MutM-like DNA repair proteins"/>
    <property type="match status" value="1"/>
</dbReference>
<dbReference type="NCBIfam" id="TIGR00577">
    <property type="entry name" value="fpg"/>
    <property type="match status" value="1"/>
</dbReference>
<dbReference type="AlphaFoldDB" id="A0A1F5RY27"/>
<keyword evidence="12 15" id="KW-0511">Multifunctional enzyme</keyword>
<gene>
    <name evidence="15" type="primary">mutM</name>
    <name evidence="15" type="synonym">fpg</name>
    <name evidence="18" type="ORF">A3I35_03070</name>
</gene>
<dbReference type="GO" id="GO:0006284">
    <property type="term" value="P:base-excision repair"/>
    <property type="evidence" value="ECO:0007669"/>
    <property type="project" value="InterPro"/>
</dbReference>
<evidence type="ECO:0000256" key="8">
    <source>
        <dbReference type="ARBA" id="ARBA00022833"/>
    </source>
</evidence>
<feature type="active site" description="Proton donor" evidence="15">
    <location>
        <position position="3"/>
    </location>
</feature>
<dbReference type="PROSITE" id="PS51066">
    <property type="entry name" value="ZF_FPG_2"/>
    <property type="match status" value="1"/>
</dbReference>
<dbReference type="EMBL" id="MFFV01000034">
    <property type="protein sequence ID" value="OGF19339.1"/>
    <property type="molecule type" value="Genomic_DNA"/>
</dbReference>
<feature type="domain" description="FPG-type" evidence="16">
    <location>
        <begin position="251"/>
        <end position="286"/>
    </location>
</feature>
<dbReference type="EC" id="4.2.99.18" evidence="15"/>
<dbReference type="InterPro" id="IPR010663">
    <property type="entry name" value="Znf_FPG/IleRS"/>
</dbReference>
<protein>
    <recommendedName>
        <fullName evidence="15">Formamidopyrimidine-DNA glycosylase</fullName>
        <shortName evidence="15">Fapy-DNA glycosylase</shortName>
        <ecNumber evidence="15">3.2.2.23</ecNumber>
    </recommendedName>
    <alternativeName>
        <fullName evidence="15">DNA-(apurinic or apyrimidinic site) lyase MutM</fullName>
        <shortName evidence="15">AP lyase MutM</shortName>
        <ecNumber evidence="15">4.2.99.18</ecNumber>
    </alternativeName>
</protein>
<dbReference type="InterPro" id="IPR010979">
    <property type="entry name" value="Ribosomal_uS13-like_H2TH"/>
</dbReference>
<proteinExistence type="inferred from homology"/>
<dbReference type="NCBIfam" id="NF002211">
    <property type="entry name" value="PRK01103.1"/>
    <property type="match status" value="1"/>
</dbReference>
<dbReference type="GO" id="GO:0008270">
    <property type="term" value="F:zinc ion binding"/>
    <property type="evidence" value="ECO:0007669"/>
    <property type="project" value="UniProtKB-UniRule"/>
</dbReference>
<dbReference type="InterPro" id="IPR012319">
    <property type="entry name" value="FPG_cat"/>
</dbReference>
<dbReference type="Pfam" id="PF01149">
    <property type="entry name" value="Fapy_DNA_glyco"/>
    <property type="match status" value="1"/>
</dbReference>
<organism evidence="18 19">
    <name type="scientific">Candidatus Falkowbacteria bacterium RIFCSPLOWO2_02_FULL_45_15</name>
    <dbReference type="NCBI Taxonomy" id="1797988"/>
    <lineage>
        <taxon>Bacteria</taxon>
        <taxon>Candidatus Falkowiibacteriota</taxon>
    </lineage>
</organism>
<comment type="catalytic activity">
    <reaction evidence="14 15">
        <text>2'-deoxyribonucleotide-(2'-deoxyribose 5'-phosphate)-2'-deoxyribonucleotide-DNA = a 3'-end 2'-deoxyribonucleotide-(2,3-dehydro-2,3-deoxyribose 5'-phosphate)-DNA + a 5'-end 5'-phospho-2'-deoxyribonucleoside-DNA + H(+)</text>
        <dbReference type="Rhea" id="RHEA:66592"/>
        <dbReference type="Rhea" id="RHEA-COMP:13180"/>
        <dbReference type="Rhea" id="RHEA-COMP:16897"/>
        <dbReference type="Rhea" id="RHEA-COMP:17067"/>
        <dbReference type="ChEBI" id="CHEBI:15378"/>
        <dbReference type="ChEBI" id="CHEBI:136412"/>
        <dbReference type="ChEBI" id="CHEBI:157695"/>
        <dbReference type="ChEBI" id="CHEBI:167181"/>
        <dbReference type="EC" id="4.2.99.18"/>
    </reaction>
</comment>
<keyword evidence="9 15" id="KW-0238">DNA-binding</keyword>
<evidence type="ECO:0000256" key="3">
    <source>
        <dbReference type="ARBA" id="ARBA00011245"/>
    </source>
</evidence>
<evidence type="ECO:0000256" key="10">
    <source>
        <dbReference type="ARBA" id="ARBA00023204"/>
    </source>
</evidence>
<evidence type="ECO:0000256" key="7">
    <source>
        <dbReference type="ARBA" id="ARBA00022801"/>
    </source>
</evidence>